<evidence type="ECO:0000256" key="5">
    <source>
        <dbReference type="RuleBase" id="RU004508"/>
    </source>
</evidence>
<dbReference type="EMBL" id="CP023778">
    <property type="protein sequence ID" value="ATL65603.1"/>
    <property type="molecule type" value="Genomic_DNA"/>
</dbReference>
<dbReference type="SUPFAM" id="SSF53383">
    <property type="entry name" value="PLP-dependent transferases"/>
    <property type="match status" value="1"/>
</dbReference>
<dbReference type="InterPro" id="IPR015421">
    <property type="entry name" value="PyrdxlP-dep_Trfase_major"/>
</dbReference>
<dbReference type="GO" id="GO:0008483">
    <property type="term" value="F:transaminase activity"/>
    <property type="evidence" value="ECO:0007669"/>
    <property type="project" value="UniProtKB-KW"/>
</dbReference>
<protein>
    <submittedName>
        <fullName evidence="6">Aminotransferase DegT</fullName>
    </submittedName>
</protein>
<evidence type="ECO:0000313" key="7">
    <source>
        <dbReference type="Proteomes" id="UP000221961"/>
    </source>
</evidence>
<gene>
    <name evidence="6" type="ORF">CRH09_04635</name>
</gene>
<feature type="active site" description="Proton acceptor" evidence="3">
    <location>
        <position position="199"/>
    </location>
</feature>
<keyword evidence="6" id="KW-0032">Aminotransferase</keyword>
<dbReference type="GO" id="GO:0000271">
    <property type="term" value="P:polysaccharide biosynthetic process"/>
    <property type="evidence" value="ECO:0007669"/>
    <property type="project" value="TreeGrafter"/>
</dbReference>
<dbReference type="PANTHER" id="PTHR30244:SF36">
    <property type="entry name" value="3-OXO-GLUCOSE-6-PHOSPHATE:GLUTAMATE AMINOTRANSFERASE"/>
    <property type="match status" value="1"/>
</dbReference>
<evidence type="ECO:0000256" key="1">
    <source>
        <dbReference type="ARBA" id="ARBA00022898"/>
    </source>
</evidence>
<dbReference type="PANTHER" id="PTHR30244">
    <property type="entry name" value="TRANSAMINASE"/>
    <property type="match status" value="1"/>
</dbReference>
<dbReference type="GO" id="GO:0030170">
    <property type="term" value="F:pyridoxal phosphate binding"/>
    <property type="evidence" value="ECO:0007669"/>
    <property type="project" value="TreeGrafter"/>
</dbReference>
<dbReference type="InterPro" id="IPR015422">
    <property type="entry name" value="PyrdxlP-dep_Trfase_small"/>
</dbReference>
<dbReference type="AlphaFoldDB" id="A0A291RDE3"/>
<dbReference type="Pfam" id="PF01041">
    <property type="entry name" value="DegT_DnrJ_EryC1"/>
    <property type="match status" value="1"/>
</dbReference>
<dbReference type="InterPro" id="IPR015424">
    <property type="entry name" value="PyrdxlP-dep_Trfase"/>
</dbReference>
<reference evidence="6 7" key="1">
    <citation type="submission" date="2017-10" db="EMBL/GenBank/DDBJ databases">
        <title>Comparative genomics between pathogenic Norcardia.</title>
        <authorList>
            <person name="Zeng L."/>
        </authorList>
    </citation>
    <scope>NUCLEOTIDE SEQUENCE [LARGE SCALE GENOMIC DNA]</scope>
    <source>
        <strain evidence="6 7">NC_YFY_NT001</strain>
    </source>
</reference>
<dbReference type="InterPro" id="IPR000653">
    <property type="entry name" value="DegT/StrS_aminotransferase"/>
</dbReference>
<evidence type="ECO:0000313" key="6">
    <source>
        <dbReference type="EMBL" id="ATL65603.1"/>
    </source>
</evidence>
<keyword evidence="6" id="KW-0808">Transferase</keyword>
<name>A0A291RDE3_9NOCA</name>
<dbReference type="Gene3D" id="3.40.640.10">
    <property type="entry name" value="Type I PLP-dependent aspartate aminotransferase-like (Major domain)"/>
    <property type="match status" value="1"/>
</dbReference>
<feature type="modified residue" description="N6-(pyridoxal phosphate)lysine" evidence="4">
    <location>
        <position position="199"/>
    </location>
</feature>
<proteinExistence type="inferred from homology"/>
<dbReference type="CDD" id="cd00616">
    <property type="entry name" value="AHBA_syn"/>
    <property type="match status" value="1"/>
</dbReference>
<comment type="similarity">
    <text evidence="2 5">Belongs to the DegT/DnrJ/EryC1 family.</text>
</comment>
<organism evidence="6 7">
    <name type="scientific">Nocardia terpenica</name>
    <dbReference type="NCBI Taxonomy" id="455432"/>
    <lineage>
        <taxon>Bacteria</taxon>
        <taxon>Bacillati</taxon>
        <taxon>Actinomycetota</taxon>
        <taxon>Actinomycetes</taxon>
        <taxon>Mycobacteriales</taxon>
        <taxon>Nocardiaceae</taxon>
        <taxon>Nocardia</taxon>
    </lineage>
</organism>
<dbReference type="Gene3D" id="3.90.1150.10">
    <property type="entry name" value="Aspartate Aminotransferase, domain 1"/>
    <property type="match status" value="1"/>
</dbReference>
<sequence>MNAQMQGMTAATHSVPFFTQAASFRRMWPEIRKNVDAVFDRGKYSHGQQVAQLERAIADYTGARFALGVNSGTDALVLLLRALGVGPGDEVIVPAYTFFATASAVALVHATPVFADITADGDYAMDLDSAAAAVTARTRAVLPVHLFHQLADLQALTAFARRHGIDLIEDSAEAIGMRWNGIHAGLHGRGGVLSFFPTKTLGALGDAGMVITDDPDIADRVQTLRHHGRMGRTVDHIAGISNLSGSSGTNSKMDDIQAAILLAKLTALDADIDRRAALAARYDERLAGIDGVLRTPRVLPRTADTNPVFYVYLIEVERRDELAEYLTVQGIGTEIYYPRPLPEQPCFANERNTPDKFPYATEASRRAIALPFYPDLTEHDIDTVCDAISAFYRGDHR</sequence>
<evidence type="ECO:0000256" key="3">
    <source>
        <dbReference type="PIRSR" id="PIRSR000390-1"/>
    </source>
</evidence>
<evidence type="ECO:0000256" key="4">
    <source>
        <dbReference type="PIRSR" id="PIRSR000390-2"/>
    </source>
</evidence>
<dbReference type="PIRSF" id="PIRSF000390">
    <property type="entry name" value="PLP_StrS"/>
    <property type="match status" value="1"/>
</dbReference>
<accession>A0A291RDE3</accession>
<evidence type="ECO:0000256" key="2">
    <source>
        <dbReference type="ARBA" id="ARBA00037999"/>
    </source>
</evidence>
<dbReference type="Proteomes" id="UP000221961">
    <property type="component" value="Chromosome"/>
</dbReference>
<dbReference type="KEGG" id="ntp:CRH09_04635"/>
<keyword evidence="1 4" id="KW-0663">Pyridoxal phosphate</keyword>